<dbReference type="AlphaFoldDB" id="A0A3M7SMJ8"/>
<feature type="transmembrane region" description="Helical" evidence="1">
    <location>
        <begin position="20"/>
        <end position="39"/>
    </location>
</feature>
<feature type="transmembrane region" description="Helical" evidence="1">
    <location>
        <begin position="51"/>
        <end position="74"/>
    </location>
</feature>
<keyword evidence="1" id="KW-0812">Transmembrane</keyword>
<evidence type="ECO:0000313" key="3">
    <source>
        <dbReference type="Proteomes" id="UP000276133"/>
    </source>
</evidence>
<evidence type="ECO:0000256" key="1">
    <source>
        <dbReference type="SAM" id="Phobius"/>
    </source>
</evidence>
<name>A0A3M7SMJ8_BRAPC</name>
<protein>
    <submittedName>
        <fullName evidence="2">Uncharacterized protein</fullName>
    </submittedName>
</protein>
<proteinExistence type="predicted"/>
<keyword evidence="1" id="KW-0472">Membrane</keyword>
<comment type="caution">
    <text evidence="2">The sequence shown here is derived from an EMBL/GenBank/DDBJ whole genome shotgun (WGS) entry which is preliminary data.</text>
</comment>
<reference evidence="2 3" key="1">
    <citation type="journal article" date="2018" name="Sci. Rep.">
        <title>Genomic signatures of local adaptation to the degree of environmental predictability in rotifers.</title>
        <authorList>
            <person name="Franch-Gras L."/>
            <person name="Hahn C."/>
            <person name="Garcia-Roger E.M."/>
            <person name="Carmona M.J."/>
            <person name="Serra M."/>
            <person name="Gomez A."/>
        </authorList>
    </citation>
    <scope>NUCLEOTIDE SEQUENCE [LARGE SCALE GENOMIC DNA]</scope>
    <source>
        <strain evidence="2">HYR1</strain>
    </source>
</reference>
<accession>A0A3M7SMJ8</accession>
<gene>
    <name evidence="2" type="ORF">BpHYR1_023765</name>
</gene>
<organism evidence="2 3">
    <name type="scientific">Brachionus plicatilis</name>
    <name type="common">Marine rotifer</name>
    <name type="synonym">Brachionus muelleri</name>
    <dbReference type="NCBI Taxonomy" id="10195"/>
    <lineage>
        <taxon>Eukaryota</taxon>
        <taxon>Metazoa</taxon>
        <taxon>Spiralia</taxon>
        <taxon>Gnathifera</taxon>
        <taxon>Rotifera</taxon>
        <taxon>Eurotatoria</taxon>
        <taxon>Monogononta</taxon>
        <taxon>Pseudotrocha</taxon>
        <taxon>Ploima</taxon>
        <taxon>Brachionidae</taxon>
        <taxon>Brachionus</taxon>
    </lineage>
</organism>
<dbReference type="Proteomes" id="UP000276133">
    <property type="component" value="Unassembled WGS sequence"/>
</dbReference>
<keyword evidence="1" id="KW-1133">Transmembrane helix</keyword>
<evidence type="ECO:0000313" key="2">
    <source>
        <dbReference type="EMBL" id="RNA37054.1"/>
    </source>
</evidence>
<keyword evidence="3" id="KW-1185">Reference proteome</keyword>
<dbReference type="EMBL" id="REGN01001099">
    <property type="protein sequence ID" value="RNA37054.1"/>
    <property type="molecule type" value="Genomic_DNA"/>
</dbReference>
<sequence length="97" mass="11522">MTDAEIDRTKCVNIEYKNFALKLLINIYIILIYQTGFFVNNSLKNHSSSDINQFIIINNYAILKYNFLIYFYILKLEKTLIKNKHIGQLTRKTPKKN</sequence>